<dbReference type="Pfam" id="PF14580">
    <property type="entry name" value="LRR_9"/>
    <property type="match status" value="1"/>
</dbReference>
<evidence type="ECO:0000313" key="4">
    <source>
        <dbReference type="Proteomes" id="UP001652741"/>
    </source>
</evidence>
<evidence type="ECO:0000256" key="2">
    <source>
        <dbReference type="ARBA" id="ARBA00022737"/>
    </source>
</evidence>
<feature type="region of interest" description="Disordered" evidence="3">
    <location>
        <begin position="451"/>
        <end position="518"/>
    </location>
</feature>
<organism evidence="4 5">
    <name type="scientific">Salmo salar</name>
    <name type="common">Atlantic salmon</name>
    <dbReference type="NCBI Taxonomy" id="8030"/>
    <lineage>
        <taxon>Eukaryota</taxon>
        <taxon>Metazoa</taxon>
        <taxon>Chordata</taxon>
        <taxon>Craniata</taxon>
        <taxon>Vertebrata</taxon>
        <taxon>Euteleostomi</taxon>
        <taxon>Actinopterygii</taxon>
        <taxon>Neopterygii</taxon>
        <taxon>Teleostei</taxon>
        <taxon>Protacanthopterygii</taxon>
        <taxon>Salmoniformes</taxon>
        <taxon>Salmonidae</taxon>
        <taxon>Salmoninae</taxon>
        <taxon>Salmo</taxon>
    </lineage>
</organism>
<accession>A0ABM3CFA3</accession>
<evidence type="ECO:0000313" key="5">
    <source>
        <dbReference type="RefSeq" id="XP_045545246.1"/>
    </source>
</evidence>
<keyword evidence="4" id="KW-1185">Reference proteome</keyword>
<dbReference type="InterPro" id="IPR003591">
    <property type="entry name" value="Leu-rich_rpt_typical-subtyp"/>
</dbReference>
<dbReference type="GeneID" id="106562345"/>
<dbReference type="PANTHER" id="PTHR45973">
    <property type="entry name" value="PROTEIN PHOSPHATASE 1 REGULATORY SUBUNIT SDS22-RELATED"/>
    <property type="match status" value="1"/>
</dbReference>
<dbReference type="RefSeq" id="XP_045545246.1">
    <property type="nucleotide sequence ID" value="XM_045689290.1"/>
</dbReference>
<dbReference type="InterPro" id="IPR001611">
    <property type="entry name" value="Leu-rich_rpt"/>
</dbReference>
<proteinExistence type="predicted"/>
<keyword evidence="2" id="KW-0677">Repeat</keyword>
<dbReference type="InterPro" id="IPR050576">
    <property type="entry name" value="Cilia_flagella_integrity"/>
</dbReference>
<dbReference type="PANTHER" id="PTHR45973:SF8">
    <property type="entry name" value="LEUCINE-RICH REPEAT-CONTAINING PROTEIN 49"/>
    <property type="match status" value="1"/>
</dbReference>
<sequence>MRPQRQQTNNNTAITGRCLSPTLDVRWSKDFTKAINMDTMKMIPPRQDSRPNAHSGRGRPCAPVLAFVSEFMGPERPLLPPAAALSSGLTGDLGPQPHRVKPRRATHSAGAIYSHSTSPLTLPTGPGDAITLSENSPSGFPIAFRSHDDCALSPERIDLDRRGLEECPLLEGMGRLRLLNFQHNLITHIHNLSHLRHLAFLDLYDNHISQMSGISALASLRVLMLGKNRIQRICSLDNLTKLDVLDLHGNQISQIGNLSHLSELRVLNLAGNCISRVDNLQGLDSLTEINLRHNCISTVTEVDQLPCLQRLFLSCNSITSFDELACLGESCSLSELTLDGNPVALETWYKQAALRCVLQLRQLDMKRVTEEERRMACVTARKEDEKKRESHKQAMHKSPAHVAPQQFYTQLGLKSQDSSVTSKEKRRLAIRNAALQWEGVRACLELPAQNGAKEEVSPEASPAHSPAQTNGLALEPSPDEQLRRVSPVSAPDRPTGGSETRIRSTSRPNSPRDPKLLEAGGASLQSLSLSDSHLAELDGETLRLFGLGALEALERGWGVQTAGAVTVIAFRYIHFDAIVPTLPRIRVKFPNLSHLIFLETNVSRLPQLAALAQVRRLDQLTIHPEGNPVVSLSLWRSFLIYRLHHFNLHKINNLEVTINDVISAERLFGTLGHIAATETPRCRLLVLLEESRKRQLQFLLDGRGRRAGLSPEELRDNGKLLGEGLSRALFNYPSRDCCSVGAESPEEGAMESSSERGAMMEQYIQDQVQRASDTNLKGESLHKLWPSMFMEMVRDYVLEMRDRSTFRQACLNRLSTQGK</sequence>
<gene>
    <name evidence="5" type="primary">LOC106562345</name>
</gene>
<evidence type="ECO:0000256" key="1">
    <source>
        <dbReference type="ARBA" id="ARBA00022614"/>
    </source>
</evidence>
<dbReference type="PROSITE" id="PS51450">
    <property type="entry name" value="LRR"/>
    <property type="match status" value="7"/>
</dbReference>
<dbReference type="SUPFAM" id="SSF52058">
    <property type="entry name" value="L domain-like"/>
    <property type="match status" value="1"/>
</dbReference>
<name>A0ABM3CFA3_SALSA</name>
<evidence type="ECO:0000256" key="3">
    <source>
        <dbReference type="SAM" id="MobiDB-lite"/>
    </source>
</evidence>
<dbReference type="InterPro" id="IPR032675">
    <property type="entry name" value="LRR_dom_sf"/>
</dbReference>
<feature type="compositionally biased region" description="Basic and acidic residues" evidence="3">
    <location>
        <begin position="379"/>
        <end position="392"/>
    </location>
</feature>
<dbReference type="SMART" id="SM00369">
    <property type="entry name" value="LRR_TYP"/>
    <property type="match status" value="7"/>
</dbReference>
<reference evidence="5" key="1">
    <citation type="submission" date="2025-08" db="UniProtKB">
        <authorList>
            <consortium name="RefSeq"/>
        </authorList>
    </citation>
    <scope>IDENTIFICATION</scope>
</reference>
<protein>
    <submittedName>
        <fullName evidence="5">Leucine-rich repeat-containing protein 49 isoform X2</fullName>
    </submittedName>
</protein>
<keyword evidence="1" id="KW-0433">Leucine-rich repeat</keyword>
<dbReference type="Gene3D" id="3.80.10.10">
    <property type="entry name" value="Ribonuclease Inhibitor"/>
    <property type="match status" value="3"/>
</dbReference>
<dbReference type="Proteomes" id="UP001652741">
    <property type="component" value="Chromosome ssa11"/>
</dbReference>
<feature type="region of interest" description="Disordered" evidence="3">
    <location>
        <begin position="379"/>
        <end position="403"/>
    </location>
</feature>
<dbReference type="SMART" id="SM00365">
    <property type="entry name" value="LRR_SD22"/>
    <property type="match status" value="7"/>
</dbReference>